<dbReference type="STRING" id="502025.Hoch_2265"/>
<dbReference type="AlphaFoldDB" id="D0LHX9"/>
<feature type="compositionally biased region" description="Basic and acidic residues" evidence="1">
    <location>
        <begin position="8"/>
        <end position="17"/>
    </location>
</feature>
<dbReference type="eggNOG" id="COG2010">
    <property type="taxonomic scope" value="Bacteria"/>
</dbReference>
<reference evidence="2 3" key="1">
    <citation type="journal article" date="2010" name="Stand. Genomic Sci.">
        <title>Complete genome sequence of Haliangium ochraceum type strain (SMP-2).</title>
        <authorList>
            <consortium name="US DOE Joint Genome Institute (JGI-PGF)"/>
            <person name="Ivanova N."/>
            <person name="Daum C."/>
            <person name="Lang E."/>
            <person name="Abt B."/>
            <person name="Kopitz M."/>
            <person name="Saunders E."/>
            <person name="Lapidus A."/>
            <person name="Lucas S."/>
            <person name="Glavina Del Rio T."/>
            <person name="Nolan M."/>
            <person name="Tice H."/>
            <person name="Copeland A."/>
            <person name="Cheng J.F."/>
            <person name="Chen F."/>
            <person name="Bruce D."/>
            <person name="Goodwin L."/>
            <person name="Pitluck S."/>
            <person name="Mavromatis K."/>
            <person name="Pati A."/>
            <person name="Mikhailova N."/>
            <person name="Chen A."/>
            <person name="Palaniappan K."/>
            <person name="Land M."/>
            <person name="Hauser L."/>
            <person name="Chang Y.J."/>
            <person name="Jeffries C.D."/>
            <person name="Detter J.C."/>
            <person name="Brettin T."/>
            <person name="Rohde M."/>
            <person name="Goker M."/>
            <person name="Bristow J."/>
            <person name="Markowitz V."/>
            <person name="Eisen J.A."/>
            <person name="Hugenholtz P."/>
            <person name="Kyrpides N.C."/>
            <person name="Klenk H.P."/>
        </authorList>
    </citation>
    <scope>NUCLEOTIDE SEQUENCE [LARGE SCALE GENOMIC DNA]</scope>
    <source>
        <strain evidence="3">DSM 14365 / CIP 107738 / JCM 11303 / AJ 13395 / SMP-2</strain>
    </source>
</reference>
<feature type="region of interest" description="Disordered" evidence="1">
    <location>
        <begin position="1"/>
        <end position="35"/>
    </location>
</feature>
<dbReference type="HOGENOM" id="CLU_020661_0_0_7"/>
<feature type="compositionally biased region" description="Low complexity" evidence="1">
    <location>
        <begin position="18"/>
        <end position="29"/>
    </location>
</feature>
<accession>D0LHX9</accession>
<evidence type="ECO:0000313" key="2">
    <source>
        <dbReference type="EMBL" id="ACY14808.1"/>
    </source>
</evidence>
<dbReference type="Proteomes" id="UP000001880">
    <property type="component" value="Chromosome"/>
</dbReference>
<dbReference type="KEGG" id="hoh:Hoch_2265"/>
<name>D0LHX9_HALO1</name>
<evidence type="ECO:0000313" key="3">
    <source>
        <dbReference type="Proteomes" id="UP000001880"/>
    </source>
</evidence>
<protein>
    <submittedName>
        <fullName evidence="2">Uncharacterized protein</fullName>
    </submittedName>
</protein>
<evidence type="ECO:0000256" key="1">
    <source>
        <dbReference type="SAM" id="MobiDB-lite"/>
    </source>
</evidence>
<keyword evidence="3" id="KW-1185">Reference proteome</keyword>
<organism evidence="2 3">
    <name type="scientific">Haliangium ochraceum (strain DSM 14365 / JCM 11303 / SMP-2)</name>
    <dbReference type="NCBI Taxonomy" id="502025"/>
    <lineage>
        <taxon>Bacteria</taxon>
        <taxon>Pseudomonadati</taxon>
        <taxon>Myxococcota</taxon>
        <taxon>Polyangia</taxon>
        <taxon>Haliangiales</taxon>
        <taxon>Kofleriaceae</taxon>
        <taxon>Haliangium</taxon>
    </lineage>
</organism>
<feature type="compositionally biased region" description="Pro residues" evidence="1">
    <location>
        <begin position="575"/>
        <end position="589"/>
    </location>
</feature>
<sequence length="589" mass="64850">MLTGCSEIKPHDGDAHAHAGARAAAAESQPRAHHAATEAVRMRGGAAYDPLAEARRSQGQISNREAVIPPQCYTKTGGVSNPCWTCHTASRFPNDMSDLSLQEAYAFSDFALTNRWSNLFVDLSADIAAISDQEILGYVRQDNYAPLRAALAQRDDYAGYAPDLDFSLGFDEHGFARDGSDWRAFRYKPFPGTFWPTNGSTDDVLIRLPARFRQTAAGVPSREIYRANLSLLEASMASDPRIRNADLRWPSEPLDERSVGIDLDGDGALQSGITELVGLPTHFVGGAAKVPLERGLYPQGTEFLHSVRYLDPDHPSMTAARMKELRYARKVRFLDTWAILYAYAEEREHKDRGFLPQFAGSPEVGLQNSFGWQLQGFIEDAEGRLRLQTHEEHYSCMGCHSTTGVTADQTFAFPRKQPGAAGWGYQSLVGMADVPQVGHRDPEVLTYFQRVAGGDEFRANDEVLERFFPGGVLDEDQVRRAAPGGDRDLTHLLLPSRERALLLDKAYRARVRRQNFHLGRDGGPMPPENVHRSVENGATELAAARRVFTDGRLQLDWNAATAGPLTATRPGPVTSAPPSPPPAPTPGEE</sequence>
<dbReference type="EMBL" id="CP001804">
    <property type="protein sequence ID" value="ACY14808.1"/>
    <property type="molecule type" value="Genomic_DNA"/>
</dbReference>
<gene>
    <name evidence="2" type="ordered locus">Hoch_2265</name>
</gene>
<feature type="region of interest" description="Disordered" evidence="1">
    <location>
        <begin position="559"/>
        <end position="589"/>
    </location>
</feature>
<proteinExistence type="predicted"/>